<dbReference type="AlphaFoldDB" id="A0A4R1AX71"/>
<proteinExistence type="predicted"/>
<dbReference type="Proteomes" id="UP000293846">
    <property type="component" value="Unassembled WGS sequence"/>
</dbReference>
<dbReference type="EMBL" id="SJTH01000021">
    <property type="protein sequence ID" value="TCJ03132.1"/>
    <property type="molecule type" value="Genomic_DNA"/>
</dbReference>
<comment type="caution">
    <text evidence="2">The sequence shown here is derived from an EMBL/GenBank/DDBJ whole genome shotgun (WGS) entry which is preliminary data.</text>
</comment>
<name>A0A4R1AX71_9BACI</name>
<dbReference type="PROSITE" id="PS51819">
    <property type="entry name" value="VOC"/>
    <property type="match status" value="1"/>
</dbReference>
<gene>
    <name evidence="2" type="ORF">E0Y62_15915</name>
</gene>
<dbReference type="STRING" id="1742358.GCA_001439605_00309"/>
<feature type="domain" description="VOC" evidence="1">
    <location>
        <begin position="2"/>
        <end position="116"/>
    </location>
</feature>
<evidence type="ECO:0000259" key="1">
    <source>
        <dbReference type="PROSITE" id="PS51819"/>
    </source>
</evidence>
<evidence type="ECO:0000313" key="2">
    <source>
        <dbReference type="EMBL" id="TCJ03132.1"/>
    </source>
</evidence>
<dbReference type="RefSeq" id="WP_131237609.1">
    <property type="nucleotide sequence ID" value="NZ_SJTH01000021.1"/>
</dbReference>
<dbReference type="InterPro" id="IPR037523">
    <property type="entry name" value="VOC_core"/>
</dbReference>
<protein>
    <submittedName>
        <fullName evidence="2">VOC family protein</fullName>
    </submittedName>
</protein>
<dbReference type="SUPFAM" id="SSF54593">
    <property type="entry name" value="Glyoxalase/Bleomycin resistance protein/Dihydroxybiphenyl dioxygenase"/>
    <property type="match status" value="1"/>
</dbReference>
<sequence>MKWHHSGVLVSHLQDSIQFYIQKFGFSFEQYLMFQEEKIAFLRNEDVRIELIESEESPGSLHSIHTAWQVEDLEDWIRKVKRKGLYPKEGPYTLSNGWITVFYEGPDHETIELIQVNKV</sequence>
<organism evidence="2 3">
    <name type="scientific">Cytobacillus praedii</name>
    <dbReference type="NCBI Taxonomy" id="1742358"/>
    <lineage>
        <taxon>Bacteria</taxon>
        <taxon>Bacillati</taxon>
        <taxon>Bacillota</taxon>
        <taxon>Bacilli</taxon>
        <taxon>Bacillales</taxon>
        <taxon>Bacillaceae</taxon>
        <taxon>Cytobacillus</taxon>
    </lineage>
</organism>
<dbReference type="InterPro" id="IPR004360">
    <property type="entry name" value="Glyas_Fos-R_dOase_dom"/>
</dbReference>
<reference evidence="2 3" key="1">
    <citation type="submission" date="2019-03" db="EMBL/GenBank/DDBJ databases">
        <authorList>
            <person name="Jensen L."/>
            <person name="Storgaard J."/>
            <person name="Sulaj E."/>
            <person name="Schramm A."/>
            <person name="Marshall I.P.G."/>
        </authorList>
    </citation>
    <scope>NUCLEOTIDE SEQUENCE [LARGE SCALE GENOMIC DNA]</scope>
    <source>
        <strain evidence="2 3">2017H2G3</strain>
    </source>
</reference>
<dbReference type="OrthoDB" id="9814858at2"/>
<dbReference type="InterPro" id="IPR029068">
    <property type="entry name" value="Glyas_Bleomycin-R_OHBP_Dase"/>
</dbReference>
<accession>A0A4R1AX71</accession>
<dbReference type="Gene3D" id="3.10.180.10">
    <property type="entry name" value="2,3-Dihydroxybiphenyl 1,2-Dioxygenase, domain 1"/>
    <property type="match status" value="1"/>
</dbReference>
<dbReference type="Pfam" id="PF00903">
    <property type="entry name" value="Glyoxalase"/>
    <property type="match status" value="1"/>
</dbReference>
<keyword evidence="3" id="KW-1185">Reference proteome</keyword>
<evidence type="ECO:0000313" key="3">
    <source>
        <dbReference type="Proteomes" id="UP000293846"/>
    </source>
</evidence>